<evidence type="ECO:0000256" key="9">
    <source>
        <dbReference type="RuleBase" id="RU365098"/>
    </source>
</evidence>
<keyword evidence="4 9" id="KW-0004">4Fe-4S</keyword>
<keyword evidence="6 9" id="KW-0249">Electron transport</keyword>
<keyword evidence="3 9" id="KW-0813">Transport</keyword>
<dbReference type="GO" id="GO:0051539">
    <property type="term" value="F:4 iron, 4 sulfur cluster binding"/>
    <property type="evidence" value="ECO:0007669"/>
    <property type="project" value="UniProtKB-UniRule"/>
</dbReference>
<dbReference type="InterPro" id="IPR017900">
    <property type="entry name" value="4Fe4S_Fe_S_CS"/>
</dbReference>
<dbReference type="InterPro" id="IPR000813">
    <property type="entry name" value="7Fe_ferredoxin"/>
</dbReference>
<evidence type="ECO:0000256" key="1">
    <source>
        <dbReference type="ARBA" id="ARBA00001966"/>
    </source>
</evidence>
<evidence type="ECO:0000256" key="4">
    <source>
        <dbReference type="ARBA" id="ARBA00022485"/>
    </source>
</evidence>
<evidence type="ECO:0000313" key="11">
    <source>
        <dbReference type="EMBL" id="OEF97032.1"/>
    </source>
</evidence>
<sequence>MAYEINEECINCGACVDSCPVDAITEGDSIHVIDADTCIDCGACQDVCPTDAPNPA</sequence>
<dbReference type="Proteomes" id="UP000094296">
    <property type="component" value="Unassembled WGS sequence"/>
</dbReference>
<dbReference type="PROSITE" id="PS51379">
    <property type="entry name" value="4FE4S_FER_2"/>
    <property type="match status" value="2"/>
</dbReference>
<dbReference type="GO" id="GO:0046872">
    <property type="term" value="F:metal ion binding"/>
    <property type="evidence" value="ECO:0007669"/>
    <property type="project" value="UniProtKB-UniRule"/>
</dbReference>
<dbReference type="PANTHER" id="PTHR24960:SF79">
    <property type="entry name" value="PHOTOSYSTEM I IRON-SULFUR CENTER"/>
    <property type="match status" value="1"/>
</dbReference>
<keyword evidence="12" id="KW-1185">Reference proteome</keyword>
<accession>A0A1E5G363</accession>
<comment type="function">
    <text evidence="2 9">Ferredoxins are iron-sulfur proteins that transfer electrons in a wide variety of metabolic reactions.</text>
</comment>
<dbReference type="PRINTS" id="PR00354">
    <property type="entry name" value="7FE8SFRDOXIN"/>
</dbReference>
<dbReference type="EMBL" id="MIJE01000022">
    <property type="protein sequence ID" value="OEF97032.1"/>
    <property type="molecule type" value="Genomic_DNA"/>
</dbReference>
<dbReference type="Gene3D" id="3.30.70.20">
    <property type="match status" value="1"/>
</dbReference>
<evidence type="ECO:0000256" key="2">
    <source>
        <dbReference type="ARBA" id="ARBA00003532"/>
    </source>
</evidence>
<dbReference type="InterPro" id="IPR017896">
    <property type="entry name" value="4Fe4S_Fe-S-bd"/>
</dbReference>
<evidence type="ECO:0000256" key="8">
    <source>
        <dbReference type="ARBA" id="ARBA00023014"/>
    </source>
</evidence>
<dbReference type="PANTHER" id="PTHR24960">
    <property type="entry name" value="PHOTOSYSTEM I IRON-SULFUR CENTER-RELATED"/>
    <property type="match status" value="1"/>
</dbReference>
<feature type="domain" description="4Fe-4S ferredoxin-type" evidence="10">
    <location>
        <begin position="1"/>
        <end position="29"/>
    </location>
</feature>
<evidence type="ECO:0000256" key="3">
    <source>
        <dbReference type="ARBA" id="ARBA00022448"/>
    </source>
</evidence>
<dbReference type="STRING" id="766136.BHF68_05380"/>
<dbReference type="GO" id="GO:0009055">
    <property type="term" value="F:electron transfer activity"/>
    <property type="evidence" value="ECO:0007669"/>
    <property type="project" value="UniProtKB-UniRule"/>
</dbReference>
<keyword evidence="8 9" id="KW-0411">Iron-sulfur</keyword>
<evidence type="ECO:0000256" key="7">
    <source>
        <dbReference type="ARBA" id="ARBA00023004"/>
    </source>
</evidence>
<gene>
    <name evidence="11" type="ORF">BHF68_05380</name>
</gene>
<dbReference type="RefSeq" id="WP_069643078.1">
    <property type="nucleotide sequence ID" value="NZ_MIJE01000022.1"/>
</dbReference>
<dbReference type="AlphaFoldDB" id="A0A1E5G363"/>
<dbReference type="PROSITE" id="PS00198">
    <property type="entry name" value="4FE4S_FER_1"/>
    <property type="match status" value="1"/>
</dbReference>
<dbReference type="SUPFAM" id="SSF54862">
    <property type="entry name" value="4Fe-4S ferredoxins"/>
    <property type="match status" value="1"/>
</dbReference>
<dbReference type="GO" id="GO:0005737">
    <property type="term" value="C:cytoplasm"/>
    <property type="evidence" value="ECO:0007669"/>
    <property type="project" value="TreeGrafter"/>
</dbReference>
<organism evidence="11 12">
    <name type="scientific">Desulfuribacillus alkaliarsenatis</name>
    <dbReference type="NCBI Taxonomy" id="766136"/>
    <lineage>
        <taxon>Bacteria</taxon>
        <taxon>Bacillati</taxon>
        <taxon>Bacillota</taxon>
        <taxon>Desulfuribacillia</taxon>
        <taxon>Desulfuribacillales</taxon>
        <taxon>Desulfuribacillaceae</taxon>
        <taxon>Desulfuribacillus</taxon>
    </lineage>
</organism>
<dbReference type="OrthoDB" id="9798098at2"/>
<evidence type="ECO:0000256" key="6">
    <source>
        <dbReference type="ARBA" id="ARBA00022982"/>
    </source>
</evidence>
<evidence type="ECO:0000313" key="12">
    <source>
        <dbReference type="Proteomes" id="UP000094296"/>
    </source>
</evidence>
<evidence type="ECO:0000256" key="5">
    <source>
        <dbReference type="ARBA" id="ARBA00022723"/>
    </source>
</evidence>
<reference evidence="11 12" key="1">
    <citation type="submission" date="2016-09" db="EMBL/GenBank/DDBJ databases">
        <title>Draft genome sequence for the type strain of Desulfuribacillus alkaliarsenatis AHT28, an obligately anaerobic, sulfidogenic bacterium isolated from Russian soda lake sediments.</title>
        <authorList>
            <person name="Abin C.A."/>
            <person name="Hollibaugh J.T."/>
        </authorList>
    </citation>
    <scope>NUCLEOTIDE SEQUENCE [LARGE SCALE GENOMIC DNA]</scope>
    <source>
        <strain evidence="11 12">AHT28</strain>
    </source>
</reference>
<comment type="caution">
    <text evidence="11">The sequence shown here is derived from an EMBL/GenBank/DDBJ whole genome shotgun (WGS) entry which is preliminary data.</text>
</comment>
<proteinExistence type="predicted"/>
<name>A0A1E5G363_9FIRM</name>
<dbReference type="InterPro" id="IPR050157">
    <property type="entry name" value="PSI_iron-sulfur_center"/>
</dbReference>
<dbReference type="Pfam" id="PF12838">
    <property type="entry name" value="Fer4_7"/>
    <property type="match status" value="1"/>
</dbReference>
<comment type="cofactor">
    <cofactor evidence="1 9">
        <name>[4Fe-4S] cluster</name>
        <dbReference type="ChEBI" id="CHEBI:49883"/>
    </cofactor>
</comment>
<evidence type="ECO:0000259" key="10">
    <source>
        <dbReference type="PROSITE" id="PS51379"/>
    </source>
</evidence>
<keyword evidence="7 9" id="KW-0408">Iron</keyword>
<feature type="domain" description="4Fe-4S ferredoxin-type" evidence="10">
    <location>
        <begin position="32"/>
        <end position="56"/>
    </location>
</feature>
<protein>
    <recommendedName>
        <fullName evidence="9">Ferredoxin</fullName>
    </recommendedName>
</protein>
<keyword evidence="5 9" id="KW-0479">Metal-binding</keyword>